<dbReference type="InterPro" id="IPR014284">
    <property type="entry name" value="RNA_pol_sigma-70_dom"/>
</dbReference>
<feature type="domain" description="RNA polymerase sigma-70 region 2" evidence="6">
    <location>
        <begin position="22"/>
        <end position="96"/>
    </location>
</feature>
<keyword evidence="2" id="KW-0731">Sigma factor</keyword>
<dbReference type="Pfam" id="PF04539">
    <property type="entry name" value="Sigma70_r3"/>
    <property type="match status" value="1"/>
</dbReference>
<dbReference type="GO" id="GO:0003899">
    <property type="term" value="F:DNA-directed RNA polymerase activity"/>
    <property type="evidence" value="ECO:0007669"/>
    <property type="project" value="InterPro"/>
</dbReference>
<dbReference type="NCBIfam" id="TIGR02479">
    <property type="entry name" value="FliA_WhiG"/>
    <property type="match status" value="1"/>
</dbReference>
<name>A0A8S1J409_9CHLO</name>
<evidence type="ECO:0000256" key="1">
    <source>
        <dbReference type="ARBA" id="ARBA00023015"/>
    </source>
</evidence>
<organism evidence="8 9">
    <name type="scientific">Ostreobium quekettii</name>
    <dbReference type="NCBI Taxonomy" id="121088"/>
    <lineage>
        <taxon>Eukaryota</taxon>
        <taxon>Viridiplantae</taxon>
        <taxon>Chlorophyta</taxon>
        <taxon>core chlorophytes</taxon>
        <taxon>Ulvophyceae</taxon>
        <taxon>TCBD clade</taxon>
        <taxon>Bryopsidales</taxon>
        <taxon>Ostreobineae</taxon>
        <taxon>Ostreobiaceae</taxon>
        <taxon>Ostreobium</taxon>
    </lineage>
</organism>
<evidence type="ECO:0000313" key="9">
    <source>
        <dbReference type="Proteomes" id="UP000708148"/>
    </source>
</evidence>
<dbReference type="PANTHER" id="PTHR30385:SF7">
    <property type="entry name" value="RNA POLYMERASE SIGMA FACTOR FLIA"/>
    <property type="match status" value="1"/>
</dbReference>
<feature type="domain" description="RNA polymerase sigma-70 region 4" evidence="7">
    <location>
        <begin position="185"/>
        <end position="232"/>
    </location>
</feature>
<proteinExistence type="predicted"/>
<feature type="non-terminal residue" evidence="8">
    <location>
        <position position="232"/>
    </location>
</feature>
<feature type="domain" description="RNA polymerase sigma-70 region 3" evidence="5">
    <location>
        <begin position="105"/>
        <end position="155"/>
    </location>
</feature>
<evidence type="ECO:0000256" key="3">
    <source>
        <dbReference type="ARBA" id="ARBA00023125"/>
    </source>
</evidence>
<evidence type="ECO:0000256" key="4">
    <source>
        <dbReference type="ARBA" id="ARBA00023163"/>
    </source>
</evidence>
<dbReference type="Proteomes" id="UP000708148">
    <property type="component" value="Unassembled WGS sequence"/>
</dbReference>
<dbReference type="InterPro" id="IPR013325">
    <property type="entry name" value="RNA_pol_sigma_r2"/>
</dbReference>
<keyword evidence="4" id="KW-0804">Transcription</keyword>
<dbReference type="InterPro" id="IPR007630">
    <property type="entry name" value="RNA_pol_sigma70_r4"/>
</dbReference>
<dbReference type="Gene3D" id="1.10.1740.10">
    <property type="match status" value="1"/>
</dbReference>
<dbReference type="AlphaFoldDB" id="A0A8S1J409"/>
<dbReference type="SUPFAM" id="SSF88659">
    <property type="entry name" value="Sigma3 and sigma4 domains of RNA polymerase sigma factors"/>
    <property type="match status" value="2"/>
</dbReference>
<reference evidence="8" key="1">
    <citation type="submission" date="2020-12" db="EMBL/GenBank/DDBJ databases">
        <authorList>
            <person name="Iha C."/>
        </authorList>
    </citation>
    <scope>NUCLEOTIDE SEQUENCE</scope>
</reference>
<comment type="caution">
    <text evidence="8">The sequence shown here is derived from an EMBL/GenBank/DDBJ whole genome shotgun (WGS) entry which is preliminary data.</text>
</comment>
<dbReference type="Pfam" id="PF04545">
    <property type="entry name" value="Sigma70_r4"/>
    <property type="match status" value="1"/>
</dbReference>
<evidence type="ECO:0000259" key="6">
    <source>
        <dbReference type="Pfam" id="PF04542"/>
    </source>
</evidence>
<evidence type="ECO:0000256" key="2">
    <source>
        <dbReference type="ARBA" id="ARBA00023082"/>
    </source>
</evidence>
<dbReference type="PRINTS" id="PR00046">
    <property type="entry name" value="SIGMA70FCT"/>
</dbReference>
<keyword evidence="9" id="KW-1185">Reference proteome</keyword>
<evidence type="ECO:0008006" key="10">
    <source>
        <dbReference type="Google" id="ProtNLM"/>
    </source>
</evidence>
<protein>
    <recommendedName>
        <fullName evidence="10">FliA/WhiG family RNA polymerase sigma factor</fullName>
    </recommendedName>
</protein>
<dbReference type="InterPro" id="IPR007624">
    <property type="entry name" value="RNA_pol_sigma70_r3"/>
</dbReference>
<dbReference type="PANTHER" id="PTHR30385">
    <property type="entry name" value="SIGMA FACTOR F FLAGELLAR"/>
    <property type="match status" value="1"/>
</dbReference>
<sequence>MTAAVDIRFENATSQARRHEELVNDYHKLVRKIAYRVLRKLPEDQISVELDDLVNIGMLGLFDADSKYDPEAGQSFESFAEFRIRGAMLDELRKRDFFPRRLRAKANRLQRAETKLRTSLGREPTDDELCEVMELTLEQFQKLRRDTLPYSFVDQSDPTIQLRDNSQSPFQAVFELERHHVLVEALERLSDREQLILDLYFNQDFAQREIAQLLDLTEGRISQIKSAALKKL</sequence>
<dbReference type="Gene3D" id="1.20.140.160">
    <property type="match status" value="1"/>
</dbReference>
<dbReference type="NCBIfam" id="TIGR02937">
    <property type="entry name" value="sigma70-ECF"/>
    <property type="match status" value="1"/>
</dbReference>
<dbReference type="GO" id="GO:0006352">
    <property type="term" value="P:DNA-templated transcription initiation"/>
    <property type="evidence" value="ECO:0007669"/>
    <property type="project" value="InterPro"/>
</dbReference>
<dbReference type="InterPro" id="IPR013324">
    <property type="entry name" value="RNA_pol_sigma_r3/r4-like"/>
</dbReference>
<evidence type="ECO:0000259" key="5">
    <source>
        <dbReference type="Pfam" id="PF04539"/>
    </source>
</evidence>
<dbReference type="SUPFAM" id="SSF88946">
    <property type="entry name" value="Sigma2 domain of RNA polymerase sigma factors"/>
    <property type="match status" value="1"/>
</dbReference>
<keyword evidence="3" id="KW-0238">DNA-binding</keyword>
<dbReference type="Pfam" id="PF04542">
    <property type="entry name" value="Sigma70_r2"/>
    <property type="match status" value="1"/>
</dbReference>
<dbReference type="EMBL" id="CAJHUC010001755">
    <property type="protein sequence ID" value="CAD7702247.1"/>
    <property type="molecule type" value="Genomic_DNA"/>
</dbReference>
<evidence type="ECO:0000313" key="8">
    <source>
        <dbReference type="EMBL" id="CAD7702247.1"/>
    </source>
</evidence>
<dbReference type="OrthoDB" id="660251at2759"/>
<accession>A0A8S1J409</accession>
<evidence type="ECO:0000259" key="7">
    <source>
        <dbReference type="Pfam" id="PF04545"/>
    </source>
</evidence>
<dbReference type="InterPro" id="IPR000943">
    <property type="entry name" value="RNA_pol_sigma70"/>
</dbReference>
<dbReference type="GO" id="GO:0016987">
    <property type="term" value="F:sigma factor activity"/>
    <property type="evidence" value="ECO:0007669"/>
    <property type="project" value="UniProtKB-KW"/>
</dbReference>
<dbReference type="CDD" id="cd06171">
    <property type="entry name" value="Sigma70_r4"/>
    <property type="match status" value="1"/>
</dbReference>
<dbReference type="GO" id="GO:0003677">
    <property type="term" value="F:DNA binding"/>
    <property type="evidence" value="ECO:0007669"/>
    <property type="project" value="UniProtKB-KW"/>
</dbReference>
<keyword evidence="1" id="KW-0805">Transcription regulation</keyword>
<gene>
    <name evidence="8" type="ORF">OSTQU699_LOCUS7604</name>
</gene>
<dbReference type="InterPro" id="IPR007627">
    <property type="entry name" value="RNA_pol_sigma70_r2"/>
</dbReference>
<dbReference type="InterPro" id="IPR012845">
    <property type="entry name" value="RNA_pol_sigma_FliA_WhiG"/>
</dbReference>